<gene>
    <name evidence="1" type="ORF">C487_17590</name>
</gene>
<reference evidence="1 2" key="1">
    <citation type="journal article" date="2014" name="PLoS Genet.">
        <title>Phylogenetically driven sequencing of extremely halophilic archaea reveals strategies for static and dynamic osmo-response.</title>
        <authorList>
            <person name="Becker E.A."/>
            <person name="Seitzer P.M."/>
            <person name="Tritt A."/>
            <person name="Larsen D."/>
            <person name="Krusor M."/>
            <person name="Yao A.I."/>
            <person name="Wu D."/>
            <person name="Madern D."/>
            <person name="Eisen J.A."/>
            <person name="Darling A.E."/>
            <person name="Facciotti M.T."/>
        </authorList>
    </citation>
    <scope>NUCLEOTIDE SEQUENCE [LARGE SCALE GENOMIC DNA]</scope>
    <source>
        <strain evidence="1 2">DSM 3751</strain>
    </source>
</reference>
<dbReference type="AlphaFoldDB" id="L9YJX7"/>
<organism evidence="1 2">
    <name type="scientific">Natrinema pallidum DSM 3751</name>
    <dbReference type="NCBI Taxonomy" id="1227495"/>
    <lineage>
        <taxon>Archaea</taxon>
        <taxon>Methanobacteriati</taxon>
        <taxon>Methanobacteriota</taxon>
        <taxon>Stenosarchaea group</taxon>
        <taxon>Halobacteria</taxon>
        <taxon>Halobacteriales</taxon>
        <taxon>Natrialbaceae</taxon>
        <taxon>Natrinema</taxon>
    </lineage>
</organism>
<sequence length="153" mass="16676">MQDSETQDKFKTVERDLEMGEMTVTMAFGGVCHRCGDETLEAANHEEFGRMRCSSCGLVIGPTVRPTVGEDGEPATEDEEWPYERLEFELNDAPATVGVRARGDCSCGGTLRSNTEDAQFGRDPLTCSSCHGTVGWAVQYNIVKDPASEADSE</sequence>
<dbReference type="Proteomes" id="UP000011618">
    <property type="component" value="Unassembled WGS sequence"/>
</dbReference>
<comment type="caution">
    <text evidence="1">The sequence shown here is derived from an EMBL/GenBank/DDBJ whole genome shotgun (WGS) entry which is preliminary data.</text>
</comment>
<name>L9YJX7_9EURY</name>
<evidence type="ECO:0000313" key="2">
    <source>
        <dbReference type="Proteomes" id="UP000011618"/>
    </source>
</evidence>
<accession>L9YJX7</accession>
<evidence type="ECO:0000313" key="1">
    <source>
        <dbReference type="EMBL" id="ELY73238.1"/>
    </source>
</evidence>
<proteinExistence type="predicted"/>
<protein>
    <submittedName>
        <fullName evidence="1">Uncharacterized protein</fullName>
    </submittedName>
</protein>
<dbReference type="EMBL" id="AOII01000099">
    <property type="protein sequence ID" value="ELY73238.1"/>
    <property type="molecule type" value="Genomic_DNA"/>
</dbReference>